<dbReference type="CDD" id="cd01577">
    <property type="entry name" value="IPMI_Swivel"/>
    <property type="match status" value="1"/>
</dbReference>
<dbReference type="InterPro" id="IPR015928">
    <property type="entry name" value="Aconitase/3IPM_dehydase_swvl"/>
</dbReference>
<dbReference type="InterPro" id="IPR000573">
    <property type="entry name" value="AconitaseA/IPMdHydase_ssu_swvl"/>
</dbReference>
<name>A0A7S6ZUS8_9GAMM</name>
<sequence>MTADTTPDKPIDIRTTDLPPAAASALSRRGRAFVFGDNIDTDLLAPGPYMRESPEVLASHCLEAIDPDFASDVQRGDIVVGGKSFGIGSSREQAVQSLVVLGVGAIVATSFARIFYRNALNFGLPALTCPDLQAERGDDVEVRPQEGLVINHTSGKQYRCESIPPELMEIVNVGGLMPWLARKLAADAETASGTDASSGDPA</sequence>
<evidence type="ECO:0000256" key="2">
    <source>
        <dbReference type="ARBA" id="ARBA00002695"/>
    </source>
</evidence>
<dbReference type="InterPro" id="IPR050075">
    <property type="entry name" value="LeuD"/>
</dbReference>
<comment type="similarity">
    <text evidence="4 7">Belongs to the LeuD family. LeuD type 2 subfamily.</text>
</comment>
<keyword evidence="8" id="KW-0812">Transmembrane</keyword>
<feature type="transmembrane region" description="Helical" evidence="8">
    <location>
        <begin position="94"/>
        <end position="116"/>
    </location>
</feature>
<comment type="function">
    <text evidence="2 7">Catalyzes the isomerization between 2-isopropylmalate and 3-isopropylmalate, via the formation of 2-isopropylmaleate.</text>
</comment>
<dbReference type="InterPro" id="IPR011827">
    <property type="entry name" value="LeuD_type2/HacB/DmdB"/>
</dbReference>
<dbReference type="PANTHER" id="PTHR43345">
    <property type="entry name" value="3-ISOPROPYLMALATE DEHYDRATASE SMALL SUBUNIT 2-RELATED-RELATED"/>
    <property type="match status" value="1"/>
</dbReference>
<evidence type="ECO:0000313" key="10">
    <source>
        <dbReference type="EMBL" id="QOW22009.1"/>
    </source>
</evidence>
<keyword evidence="11" id="KW-1185">Reference proteome</keyword>
<evidence type="ECO:0000256" key="4">
    <source>
        <dbReference type="ARBA" id="ARBA00009869"/>
    </source>
</evidence>
<keyword evidence="7" id="KW-0028">Amino-acid biosynthesis</keyword>
<evidence type="ECO:0000256" key="7">
    <source>
        <dbReference type="HAMAP-Rule" id="MF_01032"/>
    </source>
</evidence>
<proteinExistence type="inferred from homology"/>
<keyword evidence="6 7" id="KW-0456">Lyase</keyword>
<feature type="domain" description="Aconitase A/isopropylmalate dehydratase small subunit swivel" evidence="9">
    <location>
        <begin position="74"/>
        <end position="129"/>
    </location>
</feature>
<evidence type="ECO:0000313" key="11">
    <source>
        <dbReference type="Proteomes" id="UP000593932"/>
    </source>
</evidence>
<evidence type="ECO:0000259" key="9">
    <source>
        <dbReference type="Pfam" id="PF00694"/>
    </source>
</evidence>
<protein>
    <recommendedName>
        <fullName evidence="7">3-isopropylmalate dehydratase small subunit</fullName>
        <ecNumber evidence="7">4.2.1.33</ecNumber>
    </recommendedName>
    <alternativeName>
        <fullName evidence="7">Alpha-IPM isomerase</fullName>
        <shortName evidence="7">IPMI</shortName>
    </alternativeName>
    <alternativeName>
        <fullName evidence="7">Isopropylmalate isomerase</fullName>
    </alternativeName>
</protein>
<dbReference type="EC" id="4.2.1.33" evidence="7"/>
<keyword evidence="8" id="KW-0472">Membrane</keyword>
<keyword evidence="7" id="KW-0432">Leucine biosynthesis</keyword>
<evidence type="ECO:0000256" key="6">
    <source>
        <dbReference type="ARBA" id="ARBA00023239"/>
    </source>
</evidence>
<dbReference type="PANTHER" id="PTHR43345:SF2">
    <property type="entry name" value="3-ISOPROPYLMALATE DEHYDRATASE SMALL SUBUNIT 1"/>
    <property type="match status" value="1"/>
</dbReference>
<dbReference type="NCBIfam" id="TIGR02087">
    <property type="entry name" value="LEUD_arch"/>
    <property type="match status" value="1"/>
</dbReference>
<dbReference type="HAMAP" id="MF_01032">
    <property type="entry name" value="LeuD_type2"/>
    <property type="match status" value="1"/>
</dbReference>
<dbReference type="Proteomes" id="UP000593932">
    <property type="component" value="Chromosome"/>
</dbReference>
<dbReference type="Gene3D" id="3.20.19.10">
    <property type="entry name" value="Aconitase, domain 4"/>
    <property type="match status" value="1"/>
</dbReference>
<evidence type="ECO:0000256" key="8">
    <source>
        <dbReference type="SAM" id="Phobius"/>
    </source>
</evidence>
<comment type="pathway">
    <text evidence="3 7">Amino-acid biosynthesis; L-leucine biosynthesis; L-leucine from 3-methyl-2-oxobutanoate: step 2/4.</text>
</comment>
<dbReference type="SUPFAM" id="SSF52016">
    <property type="entry name" value="LeuD/IlvD-like"/>
    <property type="match status" value="1"/>
</dbReference>
<evidence type="ECO:0000256" key="5">
    <source>
        <dbReference type="ARBA" id="ARBA00011271"/>
    </source>
</evidence>
<dbReference type="EMBL" id="CP063657">
    <property type="protein sequence ID" value="QOW22009.1"/>
    <property type="molecule type" value="Genomic_DNA"/>
</dbReference>
<reference evidence="10 11" key="1">
    <citation type="submission" date="2020-10" db="EMBL/GenBank/DDBJ databases">
        <title>complete genome sequencing of Lysobacter sp. H23M41.</title>
        <authorList>
            <person name="Bae J.-W."/>
            <person name="Lee S.-Y."/>
        </authorList>
    </citation>
    <scope>NUCLEOTIDE SEQUENCE [LARGE SCALE GENOMIC DNA]</scope>
    <source>
        <strain evidence="10 11">H23M41</strain>
    </source>
</reference>
<comment type="subunit">
    <text evidence="5 7">Heterodimer of LeuC and LeuD.</text>
</comment>
<gene>
    <name evidence="7" type="primary">leuD</name>
    <name evidence="10" type="ORF">INQ42_12540</name>
</gene>
<dbReference type="InterPro" id="IPR033940">
    <property type="entry name" value="IPMI_Swivel"/>
</dbReference>
<evidence type="ECO:0000256" key="1">
    <source>
        <dbReference type="ARBA" id="ARBA00000491"/>
    </source>
</evidence>
<evidence type="ECO:0000256" key="3">
    <source>
        <dbReference type="ARBA" id="ARBA00004729"/>
    </source>
</evidence>
<keyword evidence="7" id="KW-0100">Branched-chain amino acid biosynthesis</keyword>
<dbReference type="Pfam" id="PF00694">
    <property type="entry name" value="Aconitase_C"/>
    <property type="match status" value="1"/>
</dbReference>
<organism evidence="10 11">
    <name type="scientific">Novilysobacter avium</name>
    <dbReference type="NCBI Taxonomy" id="2781023"/>
    <lineage>
        <taxon>Bacteria</taxon>
        <taxon>Pseudomonadati</taxon>
        <taxon>Pseudomonadota</taxon>
        <taxon>Gammaproteobacteria</taxon>
        <taxon>Lysobacterales</taxon>
        <taxon>Lysobacteraceae</taxon>
        <taxon>Novilysobacter</taxon>
    </lineage>
</organism>
<comment type="catalytic activity">
    <reaction evidence="1 7">
        <text>(2R,3S)-3-isopropylmalate = (2S)-2-isopropylmalate</text>
        <dbReference type="Rhea" id="RHEA:32287"/>
        <dbReference type="ChEBI" id="CHEBI:1178"/>
        <dbReference type="ChEBI" id="CHEBI:35121"/>
        <dbReference type="EC" id="4.2.1.33"/>
    </reaction>
</comment>
<keyword evidence="8" id="KW-1133">Transmembrane helix</keyword>
<accession>A0A7S6ZUS8</accession>
<dbReference type="RefSeq" id="WP_194034560.1">
    <property type="nucleotide sequence ID" value="NZ_CP063657.1"/>
</dbReference>